<evidence type="ECO:0000256" key="4">
    <source>
        <dbReference type="RuleBase" id="RU361277"/>
    </source>
</evidence>
<feature type="domain" description="Enoyl reductase (ER)" evidence="5">
    <location>
        <begin position="9"/>
        <end position="309"/>
    </location>
</feature>
<reference evidence="6 7" key="1">
    <citation type="submission" date="2010-07" db="EMBL/GenBank/DDBJ databases">
        <title>The draft genome of Paenibacillus curdlanolyticus YK9.</title>
        <authorList>
            <consortium name="US DOE Joint Genome Institute (JGI-PGF)"/>
            <person name="Lucas S."/>
            <person name="Copeland A."/>
            <person name="Lapidus A."/>
            <person name="Cheng J.-F."/>
            <person name="Bruce D."/>
            <person name="Goodwin L."/>
            <person name="Pitluck S."/>
            <person name="Land M.L."/>
            <person name="Hauser L."/>
            <person name="Chang Y.-J."/>
            <person name="Jeffries C."/>
            <person name="Anderson I.J."/>
            <person name="Johnson E."/>
            <person name="Loganathan U."/>
            <person name="Mulhopadhyay B."/>
            <person name="Kyrpides N."/>
            <person name="Woyke T.J."/>
        </authorList>
    </citation>
    <scope>NUCLEOTIDE SEQUENCE [LARGE SCALE GENOMIC DNA]</scope>
    <source>
        <strain evidence="6 7">YK9</strain>
    </source>
</reference>
<proteinExistence type="inferred from homology"/>
<dbReference type="OrthoDB" id="9777057at2"/>
<dbReference type="Gene3D" id="3.90.180.10">
    <property type="entry name" value="Medium-chain alcohol dehydrogenases, catalytic domain"/>
    <property type="match status" value="1"/>
</dbReference>
<dbReference type="InterPro" id="IPR036291">
    <property type="entry name" value="NAD(P)-bd_dom_sf"/>
</dbReference>
<keyword evidence="1 4" id="KW-0479">Metal-binding</keyword>
<dbReference type="RefSeq" id="WP_006039181.1">
    <property type="nucleotide sequence ID" value="NZ_AEDD01000008.1"/>
</dbReference>
<sequence>MQALVWTPAHRLELIEVEEPRIVLPDEVKIQIEMTGICGTDLAVVTGKEEGVQGIIRGHEAVGTVLEIGSAVDRVKPGDRVVIDPNESCGECDFCQRNKPHLCLGVDGNGMRIAGINAHGTFAPLFVTRQRFVHPLPPTISSAAAVLVEPLACVIHNFHEANVTPDDSVLILGSGPMGILCQIVSASLARLTAATEVNEYRLACAKSICDAVFTPDELNEDNVRKLLGNRKFDVVIDTVGTQLHTAEQWVERGGTIVPFGINGVYRHTIAPTAYIQKAIKLIGAGEYRHTFEQALRFAARHPEIGQLVTRSYRLDEHQTAINELLGYELDSKKEVISRTIKTVFKP</sequence>
<dbReference type="Pfam" id="PF00107">
    <property type="entry name" value="ADH_zinc_N"/>
    <property type="match status" value="1"/>
</dbReference>
<dbReference type="SUPFAM" id="SSF51735">
    <property type="entry name" value="NAD(P)-binding Rossmann-fold domains"/>
    <property type="match status" value="1"/>
</dbReference>
<dbReference type="InterPro" id="IPR020843">
    <property type="entry name" value="ER"/>
</dbReference>
<comment type="cofactor">
    <cofactor evidence="4">
        <name>Zn(2+)</name>
        <dbReference type="ChEBI" id="CHEBI:29105"/>
    </cofactor>
</comment>
<dbReference type="InterPro" id="IPR011032">
    <property type="entry name" value="GroES-like_sf"/>
</dbReference>
<dbReference type="GO" id="GO:0016491">
    <property type="term" value="F:oxidoreductase activity"/>
    <property type="evidence" value="ECO:0007669"/>
    <property type="project" value="UniProtKB-KW"/>
</dbReference>
<evidence type="ECO:0000313" key="7">
    <source>
        <dbReference type="Proteomes" id="UP000005387"/>
    </source>
</evidence>
<dbReference type="STRING" id="717606.PaecuDRAFT_3193"/>
<dbReference type="PROSITE" id="PS00059">
    <property type="entry name" value="ADH_ZINC"/>
    <property type="match status" value="1"/>
</dbReference>
<evidence type="ECO:0000256" key="1">
    <source>
        <dbReference type="ARBA" id="ARBA00022723"/>
    </source>
</evidence>
<dbReference type="GO" id="GO:0008270">
    <property type="term" value="F:zinc ion binding"/>
    <property type="evidence" value="ECO:0007669"/>
    <property type="project" value="InterPro"/>
</dbReference>
<dbReference type="InterPro" id="IPR013149">
    <property type="entry name" value="ADH-like_C"/>
</dbReference>
<dbReference type="PANTHER" id="PTHR43401">
    <property type="entry name" value="L-THREONINE 3-DEHYDROGENASE"/>
    <property type="match status" value="1"/>
</dbReference>
<evidence type="ECO:0000313" key="6">
    <source>
        <dbReference type="EMBL" id="EFM10234.1"/>
    </source>
</evidence>
<accession>E0IC04</accession>
<dbReference type="InterPro" id="IPR013154">
    <property type="entry name" value="ADH-like_N"/>
</dbReference>
<evidence type="ECO:0000256" key="3">
    <source>
        <dbReference type="ARBA" id="ARBA00023002"/>
    </source>
</evidence>
<dbReference type="InterPro" id="IPR002328">
    <property type="entry name" value="ADH_Zn_CS"/>
</dbReference>
<dbReference type="Gene3D" id="3.40.50.720">
    <property type="entry name" value="NAD(P)-binding Rossmann-like Domain"/>
    <property type="match status" value="1"/>
</dbReference>
<evidence type="ECO:0000256" key="2">
    <source>
        <dbReference type="ARBA" id="ARBA00022833"/>
    </source>
</evidence>
<keyword evidence="3" id="KW-0560">Oxidoreductase</keyword>
<dbReference type="Pfam" id="PF08240">
    <property type="entry name" value="ADH_N"/>
    <property type="match status" value="1"/>
</dbReference>
<dbReference type="SMART" id="SM00829">
    <property type="entry name" value="PKS_ER"/>
    <property type="match status" value="1"/>
</dbReference>
<dbReference type="EMBL" id="AEDD01000008">
    <property type="protein sequence ID" value="EFM10234.1"/>
    <property type="molecule type" value="Genomic_DNA"/>
</dbReference>
<dbReference type="Proteomes" id="UP000005387">
    <property type="component" value="Unassembled WGS sequence"/>
</dbReference>
<dbReference type="InterPro" id="IPR050129">
    <property type="entry name" value="Zn_alcohol_dh"/>
</dbReference>
<dbReference type="PANTHER" id="PTHR43401:SF2">
    <property type="entry name" value="L-THREONINE 3-DEHYDROGENASE"/>
    <property type="match status" value="1"/>
</dbReference>
<dbReference type="eggNOG" id="COG1063">
    <property type="taxonomic scope" value="Bacteria"/>
</dbReference>
<gene>
    <name evidence="6" type="ORF">PaecuDRAFT_3193</name>
</gene>
<name>E0IC04_9BACL</name>
<protein>
    <submittedName>
        <fullName evidence="6">Alcohol dehydrogenase GroES domain protein</fullName>
    </submittedName>
</protein>
<evidence type="ECO:0000259" key="5">
    <source>
        <dbReference type="SMART" id="SM00829"/>
    </source>
</evidence>
<keyword evidence="7" id="KW-1185">Reference proteome</keyword>
<keyword evidence="2 4" id="KW-0862">Zinc</keyword>
<comment type="similarity">
    <text evidence="4">Belongs to the zinc-containing alcohol dehydrogenase family.</text>
</comment>
<dbReference type="AlphaFoldDB" id="E0IC04"/>
<dbReference type="SUPFAM" id="SSF50129">
    <property type="entry name" value="GroES-like"/>
    <property type="match status" value="1"/>
</dbReference>
<organism evidence="6 7">
    <name type="scientific">Paenibacillus curdlanolyticus YK9</name>
    <dbReference type="NCBI Taxonomy" id="717606"/>
    <lineage>
        <taxon>Bacteria</taxon>
        <taxon>Bacillati</taxon>
        <taxon>Bacillota</taxon>
        <taxon>Bacilli</taxon>
        <taxon>Bacillales</taxon>
        <taxon>Paenibacillaceae</taxon>
        <taxon>Paenibacillus</taxon>
    </lineage>
</organism>